<gene>
    <name evidence="1" type="ORF">MGWOODY_Tha476</name>
</gene>
<accession>A0A160TA26</accession>
<organism evidence="1">
    <name type="scientific">hydrothermal vent metagenome</name>
    <dbReference type="NCBI Taxonomy" id="652676"/>
    <lineage>
        <taxon>unclassified sequences</taxon>
        <taxon>metagenomes</taxon>
        <taxon>ecological metagenomes</taxon>
    </lineage>
</organism>
<sequence length="43" mass="4919">MLNCLHHSPLFKRLNVKKAADHNGLFSIKQPVYGHYNPLKNCA</sequence>
<name>A0A160TA26_9ZZZZ</name>
<evidence type="ECO:0000313" key="1">
    <source>
        <dbReference type="EMBL" id="CUS40521.1"/>
    </source>
</evidence>
<dbReference type="AlphaFoldDB" id="A0A160TA26"/>
<protein>
    <submittedName>
        <fullName evidence="1">Uncharacterized protein</fullName>
    </submittedName>
</protein>
<proteinExistence type="predicted"/>
<dbReference type="EMBL" id="CZQC01000018">
    <property type="protein sequence ID" value="CUS40521.1"/>
    <property type="molecule type" value="Genomic_DNA"/>
</dbReference>
<reference evidence="1" key="1">
    <citation type="submission" date="2015-10" db="EMBL/GenBank/DDBJ databases">
        <authorList>
            <person name="Gilbert D.G."/>
        </authorList>
    </citation>
    <scope>NUCLEOTIDE SEQUENCE</scope>
</reference>